<dbReference type="Proteomes" id="UP000199437">
    <property type="component" value="Unassembled WGS sequence"/>
</dbReference>
<gene>
    <name evidence="2" type="ORF">SAMN05216290_0473</name>
</gene>
<feature type="transmembrane region" description="Helical" evidence="1">
    <location>
        <begin position="84"/>
        <end position="109"/>
    </location>
</feature>
<protein>
    <submittedName>
        <fullName evidence="2">Uncharacterized protein</fullName>
    </submittedName>
</protein>
<feature type="transmembrane region" description="Helical" evidence="1">
    <location>
        <begin position="51"/>
        <end position="72"/>
    </location>
</feature>
<keyword evidence="1" id="KW-1133">Transmembrane helix</keyword>
<evidence type="ECO:0000313" key="3">
    <source>
        <dbReference type="Proteomes" id="UP000199437"/>
    </source>
</evidence>
<sequence length="155" mass="18194">MNWTNIKALENDLRRDNVPSKEFMYYMVIPSVFFYLVSAGNRSVDYFWMDFTYKVISGALLFGYSVYFFKLCQINNKSRDFLQLYFSIGFVRGLRLLLYAIVLCIPIFVIDEVLTNGAWTKITKSDLGMYIILLIIEIVYYQSISLSFKRVLNKG</sequence>
<evidence type="ECO:0000256" key="1">
    <source>
        <dbReference type="SAM" id="Phobius"/>
    </source>
</evidence>
<keyword evidence="1" id="KW-0472">Membrane</keyword>
<feature type="transmembrane region" description="Helical" evidence="1">
    <location>
        <begin position="129"/>
        <end position="148"/>
    </location>
</feature>
<dbReference type="EMBL" id="FOIR01000001">
    <property type="protein sequence ID" value="SEV88734.1"/>
    <property type="molecule type" value="Genomic_DNA"/>
</dbReference>
<dbReference type="AlphaFoldDB" id="A0A1I0MK62"/>
<proteinExistence type="predicted"/>
<feature type="transmembrane region" description="Helical" evidence="1">
    <location>
        <begin position="23"/>
        <end position="39"/>
    </location>
</feature>
<keyword evidence="1" id="KW-0812">Transmembrane</keyword>
<evidence type="ECO:0000313" key="2">
    <source>
        <dbReference type="EMBL" id="SEV88734.1"/>
    </source>
</evidence>
<name>A0A1I0MK62_9BACT</name>
<reference evidence="3" key="1">
    <citation type="submission" date="2016-10" db="EMBL/GenBank/DDBJ databases">
        <authorList>
            <person name="Varghese N."/>
            <person name="Submissions S."/>
        </authorList>
    </citation>
    <scope>NUCLEOTIDE SEQUENCE [LARGE SCALE GENOMIC DNA]</scope>
    <source>
        <strain evidence="3">CGMCC 1.12402</strain>
    </source>
</reference>
<organism evidence="2 3">
    <name type="scientific">Roseivirga pacifica</name>
    <dbReference type="NCBI Taxonomy" id="1267423"/>
    <lineage>
        <taxon>Bacteria</taxon>
        <taxon>Pseudomonadati</taxon>
        <taxon>Bacteroidota</taxon>
        <taxon>Cytophagia</taxon>
        <taxon>Cytophagales</taxon>
        <taxon>Roseivirgaceae</taxon>
        <taxon>Roseivirga</taxon>
    </lineage>
</organism>
<keyword evidence="3" id="KW-1185">Reference proteome</keyword>
<dbReference type="STRING" id="1267423.SAMN05216290_0473"/>
<accession>A0A1I0MK62</accession>